<gene>
    <name evidence="2" type="ORF">ACFLIM_29685</name>
</gene>
<protein>
    <submittedName>
        <fullName evidence="2">Tn3 family transposase</fullName>
    </submittedName>
</protein>
<evidence type="ECO:0000313" key="3">
    <source>
        <dbReference type="Proteomes" id="UP001603978"/>
    </source>
</evidence>
<name>A0ABW7AML0_9ACTN</name>
<dbReference type="RefSeq" id="WP_393171112.1">
    <property type="nucleotide sequence ID" value="NZ_JBICRM010000020.1"/>
</dbReference>
<dbReference type="Proteomes" id="UP001603978">
    <property type="component" value="Unassembled WGS sequence"/>
</dbReference>
<proteinExistence type="predicted"/>
<accession>A0ABW7AML0</accession>
<comment type="caution">
    <text evidence="2">The sequence shown here is derived from an EMBL/GenBank/DDBJ whole genome shotgun (WGS) entry which is preliminary data.</text>
</comment>
<dbReference type="EMBL" id="JBICRM010000020">
    <property type="protein sequence ID" value="MFG1707379.1"/>
    <property type="molecule type" value="Genomic_DNA"/>
</dbReference>
<dbReference type="Pfam" id="PF01526">
    <property type="entry name" value="DDE_Tnp_Tn3"/>
    <property type="match status" value="1"/>
</dbReference>
<reference evidence="2 3" key="1">
    <citation type="submission" date="2024-10" db="EMBL/GenBank/DDBJ databases">
        <authorList>
            <person name="Topkara A.R."/>
            <person name="Saygin H."/>
        </authorList>
    </citation>
    <scope>NUCLEOTIDE SEQUENCE [LARGE SCALE GENOMIC DNA]</scope>
    <source>
        <strain evidence="2 3">M3C6</strain>
    </source>
</reference>
<keyword evidence="3" id="KW-1185">Reference proteome</keyword>
<feature type="domain" description="Tn3 transposase DDE" evidence="1">
    <location>
        <begin position="2"/>
        <end position="62"/>
    </location>
</feature>
<evidence type="ECO:0000259" key="1">
    <source>
        <dbReference type="Pfam" id="PF01526"/>
    </source>
</evidence>
<dbReference type="InterPro" id="IPR002513">
    <property type="entry name" value="Tn3_Tnp_DDE_dom"/>
</dbReference>
<organism evidence="2 3">
    <name type="scientific">Nonomuraea marmarensis</name>
    <dbReference type="NCBI Taxonomy" id="3351344"/>
    <lineage>
        <taxon>Bacteria</taxon>
        <taxon>Bacillati</taxon>
        <taxon>Actinomycetota</taxon>
        <taxon>Actinomycetes</taxon>
        <taxon>Streptosporangiales</taxon>
        <taxon>Streptosporangiaceae</taxon>
        <taxon>Nonomuraea</taxon>
    </lineage>
</organism>
<sequence length="63" mass="6872">MVAQACNIGYSPVIDPDDEALNRGRPVYVDQYYLRADTIAAANATLIEAQGRVPIVEHWGEGP</sequence>
<evidence type="ECO:0000313" key="2">
    <source>
        <dbReference type="EMBL" id="MFG1707379.1"/>
    </source>
</evidence>